<organism evidence="2 3">
    <name type="scientific">Jatropha curcas</name>
    <name type="common">Barbados nut</name>
    <dbReference type="NCBI Taxonomy" id="180498"/>
    <lineage>
        <taxon>Eukaryota</taxon>
        <taxon>Viridiplantae</taxon>
        <taxon>Streptophyta</taxon>
        <taxon>Embryophyta</taxon>
        <taxon>Tracheophyta</taxon>
        <taxon>Spermatophyta</taxon>
        <taxon>Magnoliopsida</taxon>
        <taxon>eudicotyledons</taxon>
        <taxon>Gunneridae</taxon>
        <taxon>Pentapetalae</taxon>
        <taxon>rosids</taxon>
        <taxon>fabids</taxon>
        <taxon>Malpighiales</taxon>
        <taxon>Euphorbiaceae</taxon>
        <taxon>Crotonoideae</taxon>
        <taxon>Jatropheae</taxon>
        <taxon>Jatropha</taxon>
    </lineage>
</organism>
<dbReference type="InterPro" id="IPR001810">
    <property type="entry name" value="F-box_dom"/>
</dbReference>
<dbReference type="AlphaFoldDB" id="A0A067KFB0"/>
<dbReference type="Proteomes" id="UP000027138">
    <property type="component" value="Unassembled WGS sequence"/>
</dbReference>
<dbReference type="SUPFAM" id="SSF81383">
    <property type="entry name" value="F-box domain"/>
    <property type="match status" value="1"/>
</dbReference>
<dbReference type="InterPro" id="IPR055357">
    <property type="entry name" value="LRR_At1g61320_AtMIF1"/>
</dbReference>
<dbReference type="SMART" id="SM00256">
    <property type="entry name" value="FBOX"/>
    <property type="match status" value="1"/>
</dbReference>
<protein>
    <recommendedName>
        <fullName evidence="1">F-box domain-containing protein</fullName>
    </recommendedName>
</protein>
<dbReference type="STRING" id="180498.A0A067KFB0"/>
<dbReference type="PANTHER" id="PTHR34145:SF68">
    <property type="entry name" value="FBD DOMAIN-CONTAINING PROTEIN"/>
    <property type="match status" value="1"/>
</dbReference>
<dbReference type="InterPro" id="IPR053772">
    <property type="entry name" value="At1g61320/At1g61330-like"/>
</dbReference>
<evidence type="ECO:0000313" key="2">
    <source>
        <dbReference type="EMBL" id="KDP30950.1"/>
    </source>
</evidence>
<dbReference type="Gene3D" id="1.20.1280.50">
    <property type="match status" value="1"/>
</dbReference>
<dbReference type="SUPFAM" id="SSF52047">
    <property type="entry name" value="RNI-like"/>
    <property type="match status" value="1"/>
</dbReference>
<dbReference type="Pfam" id="PF23622">
    <property type="entry name" value="LRR_At1g61320_AtMIF1"/>
    <property type="match status" value="1"/>
</dbReference>
<dbReference type="PROSITE" id="PS50181">
    <property type="entry name" value="FBOX"/>
    <property type="match status" value="1"/>
</dbReference>
<evidence type="ECO:0000259" key="1">
    <source>
        <dbReference type="PROSITE" id="PS50181"/>
    </source>
</evidence>
<dbReference type="PANTHER" id="PTHR34145">
    <property type="entry name" value="OS02G0105600 PROTEIN"/>
    <property type="match status" value="1"/>
</dbReference>
<dbReference type="Gene3D" id="3.80.10.10">
    <property type="entry name" value="Ribonuclease Inhibitor"/>
    <property type="match status" value="1"/>
</dbReference>
<evidence type="ECO:0000313" key="3">
    <source>
        <dbReference type="Proteomes" id="UP000027138"/>
    </source>
</evidence>
<dbReference type="OrthoDB" id="1939276at2759"/>
<dbReference type="Pfam" id="PF12937">
    <property type="entry name" value="F-box-like"/>
    <property type="match status" value="1"/>
</dbReference>
<dbReference type="InterPro" id="IPR032675">
    <property type="entry name" value="LRR_dom_sf"/>
</dbReference>
<proteinExistence type="predicted"/>
<name>A0A067KFB0_JATCU</name>
<dbReference type="EMBL" id="KK914632">
    <property type="protein sequence ID" value="KDP30950.1"/>
    <property type="molecule type" value="Genomic_DNA"/>
</dbReference>
<feature type="domain" description="F-box" evidence="1">
    <location>
        <begin position="147"/>
        <end position="195"/>
    </location>
</feature>
<dbReference type="InterPro" id="IPR036047">
    <property type="entry name" value="F-box-like_dom_sf"/>
</dbReference>
<gene>
    <name evidence="2" type="ORF">JCGZ_11326</name>
</gene>
<keyword evidence="3" id="KW-1185">Reference proteome</keyword>
<accession>A0A067KFB0</accession>
<sequence>MLEKVHSDTLQGRTPYGFMSYIYSRKGEEKFSKLQILESIIAKCEYKRQDFIHGVFFQFAVAAICDMGFSNSGFPSITIFTNSSASSIKEASRVPNSTGNLEGSYYQFRNLKTRKAEKLNKMVRISSTQELDVVDDDKNRERESTFKDRIGLLPDHILITILVHLTLKERARVSAVCKRWRPLFAYTSSLNFDGLEVLFQCFPSHKLVLEKRPCFIDWVSQILKLHKATIIDEFMIRFDLDKTSANEIDNWLHFALSRRVQRLEFNFDSKVIPEVSRCYTLSMAHAGSSCIKSLTSVSLTNVDVTAEVLEHFLSNCPNLERLLVNRSVSLLSLKVAGPSPFRLKHLEIQYCQDFGQLEICAPNLVYFGYLGRKMRLHIVHAPSLIHVYLSYYCLDSPTFVLLQLLSFFSQLQILHLDFSTMPNIPELTNLKHLVIGGCADSHDSLLWIDPLLKACPSLQKLSLRKGFRLTKEKPTIIKTPHQSLKIVEIMGFVGYTIDFQFLYYIFETAIVLEKLIIDRRKPYSLGTPWEFEEDKEKQDALQRALQLKRIIPASVEVVII</sequence>
<reference evidence="2 3" key="1">
    <citation type="journal article" date="2014" name="PLoS ONE">
        <title>Global Analysis of Gene Expression Profiles in Physic Nut (Jatropha curcas L.) Seedlings Exposed to Salt Stress.</title>
        <authorList>
            <person name="Zhang L."/>
            <person name="Zhang C."/>
            <person name="Wu P."/>
            <person name="Chen Y."/>
            <person name="Li M."/>
            <person name="Jiang H."/>
            <person name="Wu G."/>
        </authorList>
    </citation>
    <scope>NUCLEOTIDE SEQUENCE [LARGE SCALE GENOMIC DNA]</scope>
    <source>
        <strain evidence="3">cv. GZQX0401</strain>
        <tissue evidence="2">Young leaves</tissue>
    </source>
</reference>